<dbReference type="InterPro" id="IPR012677">
    <property type="entry name" value="Nucleotide-bd_a/b_plait_sf"/>
</dbReference>
<protein>
    <recommendedName>
        <fullName evidence="7">Poly [ADP-ribose] polymerase</fullName>
        <shortName evidence="7">PARP</shortName>
        <ecNumber evidence="7">2.4.2.-</ecNumber>
    </recommendedName>
</protein>
<dbReference type="Pfam" id="PF23253">
    <property type="entry name" value="KH_PARP14_6"/>
    <property type="match status" value="1"/>
</dbReference>
<dbReference type="CDD" id="cd12300">
    <property type="entry name" value="RRM1_PAR14"/>
    <property type="match status" value="1"/>
</dbReference>
<dbReference type="SUPFAM" id="SSF54928">
    <property type="entry name" value="RNA-binding domain, RBD"/>
    <property type="match status" value="1"/>
</dbReference>
<dbReference type="Pfam" id="PF23085">
    <property type="entry name" value="RRM_PARP14_3"/>
    <property type="match status" value="1"/>
</dbReference>
<keyword evidence="3 7" id="KW-0808">Transferase</keyword>
<dbReference type="PANTHER" id="PTHR14453:SF89">
    <property type="entry name" value="PROTEIN MONO-ADP-RIBOSYLTRANSFERASE PARP14"/>
    <property type="match status" value="1"/>
</dbReference>
<feature type="non-terminal residue" evidence="10">
    <location>
        <position position="1651"/>
    </location>
</feature>
<feature type="domain" description="PARP catalytic" evidence="8">
    <location>
        <begin position="1457"/>
        <end position="1651"/>
    </location>
</feature>
<gene>
    <name evidence="10" type="primary">Parp14_3</name>
    <name evidence="10" type="ORF">GTO96_0019756</name>
</gene>
<dbReference type="InterPro" id="IPR057051">
    <property type="entry name" value="PARP14_RPM_1"/>
</dbReference>
<dbReference type="GO" id="GO:0070212">
    <property type="term" value="P:protein poly-ADP-ribosylation"/>
    <property type="evidence" value="ECO:0007669"/>
    <property type="project" value="TreeGrafter"/>
</dbReference>
<comment type="subcellular location">
    <subcellularLocation>
        <location evidence="1">Nucleus</location>
    </subcellularLocation>
</comment>
<dbReference type="Pfam" id="PF23245">
    <property type="entry name" value="RRM_PARP14_2"/>
    <property type="match status" value="1"/>
</dbReference>
<dbReference type="Proteomes" id="UP000886611">
    <property type="component" value="Unassembled WGS sequence"/>
</dbReference>
<dbReference type="EMBL" id="JAATIS010005477">
    <property type="protein sequence ID" value="KAG2459583.1"/>
    <property type="molecule type" value="Genomic_DNA"/>
</dbReference>
<evidence type="ECO:0000256" key="5">
    <source>
        <dbReference type="ARBA" id="ARBA00023242"/>
    </source>
</evidence>
<dbReference type="InterPro" id="IPR043472">
    <property type="entry name" value="Macro_dom-like"/>
</dbReference>
<dbReference type="Pfam" id="PF23222">
    <property type="entry name" value="RRM_PARP14_1"/>
    <property type="match status" value="1"/>
</dbReference>
<reference evidence="10 11" key="1">
    <citation type="journal article" date="2021" name="Cell">
        <title>Tracing the genetic footprints of vertebrate landing in non-teleost ray-finned fishes.</title>
        <authorList>
            <person name="Bi X."/>
            <person name="Wang K."/>
            <person name="Yang L."/>
            <person name="Pan H."/>
            <person name="Jiang H."/>
            <person name="Wei Q."/>
            <person name="Fang M."/>
            <person name="Yu H."/>
            <person name="Zhu C."/>
            <person name="Cai Y."/>
            <person name="He Y."/>
            <person name="Gan X."/>
            <person name="Zeng H."/>
            <person name="Yu D."/>
            <person name="Zhu Y."/>
            <person name="Jiang H."/>
            <person name="Qiu Q."/>
            <person name="Yang H."/>
            <person name="Zhang Y.E."/>
            <person name="Wang W."/>
            <person name="Zhu M."/>
            <person name="He S."/>
            <person name="Zhang G."/>
        </authorList>
    </citation>
    <scope>NUCLEOTIDE SEQUENCE [LARGE SCALE GENOMIC DNA]</scope>
    <source>
        <strain evidence="10">Bchr_013</strain>
    </source>
</reference>
<keyword evidence="2 7" id="KW-0328">Glycosyltransferase</keyword>
<feature type="domain" description="Macro" evidence="9">
    <location>
        <begin position="982"/>
        <end position="1252"/>
    </location>
</feature>
<dbReference type="CDD" id="cd02907">
    <property type="entry name" value="Macro_Af1521_BAL-like"/>
    <property type="match status" value="1"/>
</dbReference>
<organism evidence="10 11">
    <name type="scientific">Polypterus senegalus</name>
    <name type="common">Senegal bichir</name>
    <dbReference type="NCBI Taxonomy" id="55291"/>
    <lineage>
        <taxon>Eukaryota</taxon>
        <taxon>Metazoa</taxon>
        <taxon>Chordata</taxon>
        <taxon>Craniata</taxon>
        <taxon>Vertebrata</taxon>
        <taxon>Euteleostomi</taxon>
        <taxon>Actinopterygii</taxon>
        <taxon>Polypteriformes</taxon>
        <taxon>Polypteridae</taxon>
        <taxon>Polypterus</taxon>
    </lineage>
</organism>
<dbReference type="FunFam" id="3.90.228.10:FF:000008">
    <property type="entry name" value="Poly [ADP-ribose] polymerase"/>
    <property type="match status" value="1"/>
</dbReference>
<dbReference type="InterPro" id="IPR054596">
    <property type="entry name" value="PARP14_WWE"/>
</dbReference>
<dbReference type="InterPro" id="IPR035979">
    <property type="entry name" value="RBD_domain_sf"/>
</dbReference>
<dbReference type="PROSITE" id="PS51059">
    <property type="entry name" value="PARP_CATALYTIC"/>
    <property type="match status" value="1"/>
</dbReference>
<dbReference type="Pfam" id="PF23248">
    <property type="entry name" value="KH_PARP14_2"/>
    <property type="match status" value="1"/>
</dbReference>
<dbReference type="InterPro" id="IPR037197">
    <property type="entry name" value="WWE_dom_sf"/>
</dbReference>
<dbReference type="Gene3D" id="3.30.720.50">
    <property type="match status" value="1"/>
</dbReference>
<keyword evidence="11" id="KW-1185">Reference proteome</keyword>
<dbReference type="SMART" id="SM00506">
    <property type="entry name" value="A1pp"/>
    <property type="match status" value="2"/>
</dbReference>
<feature type="domain" description="Macro" evidence="9">
    <location>
        <begin position="769"/>
        <end position="956"/>
    </location>
</feature>
<dbReference type="InterPro" id="IPR057045">
    <property type="entry name" value="PARP14_KH_3"/>
</dbReference>
<dbReference type="SUPFAM" id="SSF117839">
    <property type="entry name" value="WWE domain"/>
    <property type="match status" value="1"/>
</dbReference>
<evidence type="ECO:0000259" key="9">
    <source>
        <dbReference type="PROSITE" id="PS51154"/>
    </source>
</evidence>
<evidence type="ECO:0000313" key="10">
    <source>
        <dbReference type="EMBL" id="KAG2459583.1"/>
    </source>
</evidence>
<dbReference type="Gene3D" id="3.30.70.330">
    <property type="match status" value="2"/>
</dbReference>
<comment type="similarity">
    <text evidence="6">Belongs to the ARTD/PARP family.</text>
</comment>
<evidence type="ECO:0000256" key="3">
    <source>
        <dbReference type="ARBA" id="ARBA00022679"/>
    </source>
</evidence>
<dbReference type="Gene3D" id="3.40.220.10">
    <property type="entry name" value="Leucine Aminopeptidase, subunit E, domain 1"/>
    <property type="match status" value="4"/>
</dbReference>
<dbReference type="InterPro" id="IPR057043">
    <property type="entry name" value="PARP14_KH_2"/>
</dbReference>
<accession>A0A8X8BJ45</accession>
<dbReference type="InterPro" id="IPR012317">
    <property type="entry name" value="Poly(ADP-ribose)pol_cat_dom"/>
</dbReference>
<evidence type="ECO:0000256" key="6">
    <source>
        <dbReference type="ARBA" id="ARBA00024347"/>
    </source>
</evidence>
<dbReference type="Gene3D" id="3.90.228.10">
    <property type="match status" value="1"/>
</dbReference>
<dbReference type="SUPFAM" id="SSF56399">
    <property type="entry name" value="ADP-ribosylation"/>
    <property type="match status" value="1"/>
</dbReference>
<evidence type="ECO:0000256" key="2">
    <source>
        <dbReference type="ARBA" id="ARBA00022676"/>
    </source>
</evidence>
<keyword evidence="5" id="KW-0539">Nucleus</keyword>
<dbReference type="CDD" id="cd01439">
    <property type="entry name" value="TCCD_inducible_PARP_like"/>
    <property type="match status" value="1"/>
</dbReference>
<dbReference type="Pfam" id="PF00644">
    <property type="entry name" value="PARP"/>
    <property type="match status" value="1"/>
</dbReference>
<dbReference type="InterPro" id="IPR057049">
    <property type="entry name" value="PARP14_KH_8"/>
</dbReference>
<dbReference type="SUPFAM" id="SSF52949">
    <property type="entry name" value="Macro domain-like"/>
    <property type="match status" value="3"/>
</dbReference>
<evidence type="ECO:0000313" key="11">
    <source>
        <dbReference type="Proteomes" id="UP000886611"/>
    </source>
</evidence>
<name>A0A8X8BJ45_POLSE</name>
<dbReference type="Pfam" id="PF23251">
    <property type="entry name" value="KH_PARP14_4"/>
    <property type="match status" value="1"/>
</dbReference>
<dbReference type="InterPro" id="IPR052056">
    <property type="entry name" value="Mono-ARTD/PARP"/>
</dbReference>
<comment type="caution">
    <text evidence="10">The sequence shown here is derived from an EMBL/GenBank/DDBJ whole genome shotgun (WGS) entry which is preliminary data.</text>
</comment>
<dbReference type="Pfam" id="PF23254">
    <property type="entry name" value="KH_PARP14_8"/>
    <property type="match status" value="1"/>
</dbReference>
<dbReference type="EC" id="2.4.2.-" evidence="7"/>
<evidence type="ECO:0000259" key="8">
    <source>
        <dbReference type="PROSITE" id="PS51059"/>
    </source>
</evidence>
<dbReference type="GO" id="GO:0010629">
    <property type="term" value="P:negative regulation of gene expression"/>
    <property type="evidence" value="ECO:0007669"/>
    <property type="project" value="TreeGrafter"/>
</dbReference>
<evidence type="ECO:0000256" key="1">
    <source>
        <dbReference type="ARBA" id="ARBA00004123"/>
    </source>
</evidence>
<feature type="non-terminal residue" evidence="10">
    <location>
        <position position="1"/>
    </location>
</feature>
<dbReference type="GO" id="GO:0005634">
    <property type="term" value="C:nucleus"/>
    <property type="evidence" value="ECO:0007669"/>
    <property type="project" value="UniProtKB-SubCell"/>
</dbReference>
<dbReference type="InterPro" id="IPR057048">
    <property type="entry name" value="PARP14_KH_6"/>
</dbReference>
<dbReference type="PANTHER" id="PTHR14453">
    <property type="entry name" value="PARP/ZINC FINGER CCCH TYPE DOMAIN CONTAINING PROTEIN"/>
    <property type="match status" value="1"/>
</dbReference>
<evidence type="ECO:0000256" key="7">
    <source>
        <dbReference type="RuleBase" id="RU362114"/>
    </source>
</evidence>
<dbReference type="Pfam" id="PF23252">
    <property type="entry name" value="KH_PARP14_5"/>
    <property type="match status" value="1"/>
</dbReference>
<dbReference type="GO" id="GO:0003676">
    <property type="term" value="F:nucleic acid binding"/>
    <property type="evidence" value="ECO:0007669"/>
    <property type="project" value="InterPro"/>
</dbReference>
<proteinExistence type="inferred from homology"/>
<dbReference type="PROSITE" id="PS51154">
    <property type="entry name" value="MACRO"/>
    <property type="match status" value="2"/>
</dbReference>
<dbReference type="Pfam" id="PF22005">
    <property type="entry name" value="WWE_1"/>
    <property type="match status" value="1"/>
</dbReference>
<dbReference type="InterPro" id="IPR057047">
    <property type="entry name" value="PARP14_KH_5"/>
</dbReference>
<dbReference type="GO" id="GO:1990404">
    <property type="term" value="F:NAD+-protein mono-ADP-ribosyltransferase activity"/>
    <property type="evidence" value="ECO:0007669"/>
    <property type="project" value="TreeGrafter"/>
</dbReference>
<dbReference type="Pfam" id="PF23084">
    <property type="entry name" value="KH_PARP14_1"/>
    <property type="match status" value="1"/>
</dbReference>
<dbReference type="Pfam" id="PF23249">
    <property type="entry name" value="KH_PARP14_3"/>
    <property type="match status" value="1"/>
</dbReference>
<sequence length="1651" mass="185459">MAEEYPYRLIVEGNWSQAAGKIIKNKLQIYFQSKKKSNGGDCDVEYDDKASTRAIVGFRNPEIRKQVLEKTSHELSVDNETVKLKVTLPEQAESKGLLPINDSIWIFMLYYFYHEAVTGEESSEPQCALALVENIHDKISKDVLIMMVENISSLAEGEDFTVELISEINKAVVSFRDGRGILHFLEKCRTHGRFCQNKLTAKHLGPTKSIIVEDLPTNISEDMICLYFERPQIGGGQVEKVTLLVEEQSAIVDFLDHKVAESVKEKTHVIQKTTVKVYLYYYCLGTALYGKDRPQWKMPDAFIKNIDEHVFKFLQRNASHIDLISKEMSDHFCGIDFSNPAVNITPSTLLQNHKQAKDVKSWEKEASDAFLKIMSHYKSFKNHVDHSAWNIAKEKVINVLPTSVMLLPELDKDMVILAGVAENVDQIQEIMVSAIAEATRIIEREKNSVTEKVGMTTPQYHLLKCDGFEERSTMQYPDLKLNFMPKEKCLNICGLSTEVYATKSQVLEKMIILKKKAIELDMFIVQYLTMADNNLLFHKMFTSKGINAAYEISQGVLNLVSSDEVALSAAERQVRNTLGVRNTSADDYNVTQKQECIQLMDGLCRELNSENVTVSIQVHEKQLIIAGENKSVEQVYEKLYDFINRNTHIQENIAVKSSAIVDFIKMRKADTWRKSINLQEVNIEFDVRMRRPSISLAGPKFYVLDAKKVLQNLIQNIYLECLTIKKAGAKKCFQKEEKLYYSTVLRDYNCVIMLQEKEAFLDEDDDITQPQVEVCLPSGVMIAVCKADICSLPVDAVVNASNEDLQHIGGLAGALLKAAGPELQTMCDQHLMGEKLNPGDAVITKAGKLPCKYVIHAVGPRWSMFSNPEKAIFLLQKAVKTCLNIAENRHLKSIAIPAISSGIFGFPLDLCAKTIVKAVQEQCEMLAEDRTLKKIYLVNNDDKTVTAMSTALQNRNPKKIVRATPRVSNSEKRVSGKAPVGENLESMQTKEGLMISLIKGNIEEAATDIIVNSIDTDLELSKGAVSQAILKAAGSKLQTLIQKEASSNLKTGDIVKTEACALSCRLVFHAISPYWNKGQNNSEEAFTTEFKNSQHLVNKPTVKQSGTPPKGNAGFIGHVFLPNLGVYQMTIGAINLEVLTGDITKETTDAIVNSSNDDFTLKSAGQKDASGIKEMVKQSLQQCEHLKLSSVSFPALGTGQAGIDPSLVANAMIDSIVEFASKSNVQFLKKIRIVIFQTTMGEVFYESMKAKEAPYFRGTPKTQKKEEFVIVGEIDPAIFHIAGDSSNAVTSAKTWIRNLIIKEQTEKNIKDELIYHFTEKEHEKLRNLQENLQVSVKIECTKSEAHIQVEGLTRDVLTVYGEIQEMIRSIRDAETQKREAEMYKNVVDWQYESNGTFLSFDSISNCKLEKGLNEDVHEVQVDINHKKYYVILAEKIGISADSGKVKVKRVQTTTGTVPIHWDDMKGTSMLRVVLLPHLQEYKDVEVLFQKTCKNQILKIERIQNIHLWKSYEIRKESLKLKNQTINHERQLFHGLAEGSVDHINNHGFNRSYAGKNAAVYGKGTYFAVDASYSASNTYSVPNLQGNKHMYLSRVLTGEFTLGNASYIVPPSKNTANPTDLYDSVVDNVQSPKVFVIFNDAQAYPEYLITFC</sequence>
<dbReference type="InterPro" id="IPR002589">
    <property type="entry name" value="Macro_dom"/>
</dbReference>
<dbReference type="GO" id="GO:0003714">
    <property type="term" value="F:transcription corepressor activity"/>
    <property type="evidence" value="ECO:0007669"/>
    <property type="project" value="TreeGrafter"/>
</dbReference>
<dbReference type="InterPro" id="IPR057044">
    <property type="entry name" value="PARP14_KH_1"/>
</dbReference>
<evidence type="ECO:0000256" key="4">
    <source>
        <dbReference type="ARBA" id="ARBA00023027"/>
    </source>
</evidence>
<keyword evidence="4 7" id="KW-0520">NAD</keyword>
<dbReference type="GO" id="GO:0005737">
    <property type="term" value="C:cytoplasm"/>
    <property type="evidence" value="ECO:0007669"/>
    <property type="project" value="TreeGrafter"/>
</dbReference>
<dbReference type="Pfam" id="PF01661">
    <property type="entry name" value="Macro"/>
    <property type="match status" value="2"/>
</dbReference>
<dbReference type="InterPro" id="IPR057046">
    <property type="entry name" value="PARP14_KH_4"/>
</dbReference>
<dbReference type="GO" id="GO:0003950">
    <property type="term" value="F:NAD+ poly-ADP-ribosyltransferase activity"/>
    <property type="evidence" value="ECO:0007669"/>
    <property type="project" value="UniProtKB-UniRule"/>
</dbReference>
<dbReference type="InterPro" id="IPR057050">
    <property type="entry name" value="RRM_PARP14_2"/>
</dbReference>